<dbReference type="Gene3D" id="3.60.20.10">
    <property type="entry name" value="Glutamine Phosphoribosylpyrophosphate, subunit 1, domain 1"/>
    <property type="match status" value="1"/>
</dbReference>
<keyword evidence="6" id="KW-0315">Glutamine amidotransferase</keyword>
<gene>
    <name evidence="10" type="ORF">GRF63_03515</name>
</gene>
<protein>
    <recommendedName>
        <fullName evidence="3">asparagine synthase (glutamine-hydrolyzing)</fullName>
        <ecNumber evidence="3">6.3.5.4</ecNumber>
    </recommendedName>
</protein>
<dbReference type="CDD" id="cd01991">
    <property type="entry name" value="Asn_synthase_B_C"/>
    <property type="match status" value="1"/>
</dbReference>
<reference evidence="10 11" key="2">
    <citation type="submission" date="2020-02" db="EMBL/GenBank/DDBJ databases">
        <title>Erythrobacter dongmakensis sp. nov., isolated from a tidal mudflat.</title>
        <authorList>
            <person name="Kim I.S."/>
        </authorList>
    </citation>
    <scope>NUCLEOTIDE SEQUENCE [LARGE SCALE GENOMIC DNA]</scope>
    <source>
        <strain evidence="10 11">GH3-10</strain>
    </source>
</reference>
<dbReference type="Gene3D" id="3.40.50.620">
    <property type="entry name" value="HUPs"/>
    <property type="match status" value="1"/>
</dbReference>
<dbReference type="PIRSF" id="PIRSF001589">
    <property type="entry name" value="Asn_synthetase_glu-h"/>
    <property type="match status" value="1"/>
</dbReference>
<dbReference type="GO" id="GO:0004066">
    <property type="term" value="F:asparagine synthase (glutamine-hydrolyzing) activity"/>
    <property type="evidence" value="ECO:0007669"/>
    <property type="project" value="UniProtKB-EC"/>
</dbReference>
<comment type="catalytic activity">
    <reaction evidence="7">
        <text>L-aspartate + L-glutamine + ATP + H2O = L-asparagine + L-glutamate + AMP + diphosphate + H(+)</text>
        <dbReference type="Rhea" id="RHEA:12228"/>
        <dbReference type="ChEBI" id="CHEBI:15377"/>
        <dbReference type="ChEBI" id="CHEBI:15378"/>
        <dbReference type="ChEBI" id="CHEBI:29985"/>
        <dbReference type="ChEBI" id="CHEBI:29991"/>
        <dbReference type="ChEBI" id="CHEBI:30616"/>
        <dbReference type="ChEBI" id="CHEBI:33019"/>
        <dbReference type="ChEBI" id="CHEBI:58048"/>
        <dbReference type="ChEBI" id="CHEBI:58359"/>
        <dbReference type="ChEBI" id="CHEBI:456215"/>
        <dbReference type="EC" id="6.3.5.4"/>
    </reaction>
</comment>
<dbReference type="GO" id="GO:0005524">
    <property type="term" value="F:ATP binding"/>
    <property type="evidence" value="ECO:0007669"/>
    <property type="project" value="UniProtKB-KW"/>
</dbReference>
<dbReference type="GO" id="GO:0006529">
    <property type="term" value="P:asparagine biosynthetic process"/>
    <property type="evidence" value="ECO:0007669"/>
    <property type="project" value="InterPro"/>
</dbReference>
<evidence type="ECO:0000259" key="9">
    <source>
        <dbReference type="PROSITE" id="PS51278"/>
    </source>
</evidence>
<dbReference type="InterPro" id="IPR017932">
    <property type="entry name" value="GATase_2_dom"/>
</dbReference>
<evidence type="ECO:0000256" key="8">
    <source>
        <dbReference type="PIRSR" id="PIRSR001589-2"/>
    </source>
</evidence>
<name>A0A844X9F0_9SPHN</name>
<evidence type="ECO:0000256" key="7">
    <source>
        <dbReference type="ARBA" id="ARBA00048741"/>
    </source>
</evidence>
<dbReference type="Pfam" id="PF00733">
    <property type="entry name" value="Asn_synthase"/>
    <property type="match status" value="1"/>
</dbReference>
<dbReference type="SUPFAM" id="SSF56235">
    <property type="entry name" value="N-terminal nucleophile aminohydrolases (Ntn hydrolases)"/>
    <property type="match status" value="1"/>
</dbReference>
<keyword evidence="4 8" id="KW-0547">Nucleotide-binding</keyword>
<accession>A0A844X9F0</accession>
<evidence type="ECO:0000256" key="3">
    <source>
        <dbReference type="ARBA" id="ARBA00012737"/>
    </source>
</evidence>
<comment type="caution">
    <text evidence="10">The sequence shown here is derived from an EMBL/GenBank/DDBJ whole genome shotgun (WGS) entry which is preliminary data.</text>
</comment>
<evidence type="ECO:0000313" key="10">
    <source>
        <dbReference type="EMBL" id="MWV26967.1"/>
    </source>
</evidence>
<organism evidence="10 11">
    <name type="scientific">Aurantiacibacter rhizosphaerae</name>
    <dbReference type="NCBI Taxonomy" id="2691582"/>
    <lineage>
        <taxon>Bacteria</taxon>
        <taxon>Pseudomonadati</taxon>
        <taxon>Pseudomonadota</taxon>
        <taxon>Alphaproteobacteria</taxon>
        <taxon>Sphingomonadales</taxon>
        <taxon>Erythrobacteraceae</taxon>
        <taxon>Aurantiacibacter</taxon>
    </lineage>
</organism>
<dbReference type="SUPFAM" id="SSF52402">
    <property type="entry name" value="Adenine nucleotide alpha hydrolases-like"/>
    <property type="match status" value="1"/>
</dbReference>
<dbReference type="InterPro" id="IPR001962">
    <property type="entry name" value="Asn_synthase"/>
</dbReference>
<dbReference type="CDD" id="cd00712">
    <property type="entry name" value="AsnB"/>
    <property type="match status" value="1"/>
</dbReference>
<dbReference type="Pfam" id="PF13537">
    <property type="entry name" value="GATase_7"/>
    <property type="match status" value="1"/>
</dbReference>
<dbReference type="InterPro" id="IPR033738">
    <property type="entry name" value="AsnB_N"/>
</dbReference>
<dbReference type="InterPro" id="IPR051786">
    <property type="entry name" value="ASN_synthetase/amidase"/>
</dbReference>
<comment type="pathway">
    <text evidence="1">Amino-acid biosynthesis; L-asparagine biosynthesis; L-asparagine from L-aspartate (L-Gln route): step 1/1.</text>
</comment>
<feature type="binding site" evidence="8">
    <location>
        <position position="113"/>
    </location>
    <ligand>
        <name>L-glutamine</name>
        <dbReference type="ChEBI" id="CHEBI:58359"/>
    </ligand>
</feature>
<evidence type="ECO:0000313" key="11">
    <source>
        <dbReference type="Proteomes" id="UP000461409"/>
    </source>
</evidence>
<feature type="domain" description="Glutamine amidotransferase type-2" evidence="9">
    <location>
        <begin position="19"/>
        <end position="228"/>
    </location>
</feature>
<dbReference type="InterPro" id="IPR014729">
    <property type="entry name" value="Rossmann-like_a/b/a_fold"/>
</dbReference>
<dbReference type="EC" id="6.3.5.4" evidence="3"/>
<dbReference type="PANTHER" id="PTHR43284">
    <property type="entry name" value="ASPARAGINE SYNTHETASE (GLUTAMINE-HYDROLYZING)"/>
    <property type="match status" value="1"/>
</dbReference>
<dbReference type="PANTHER" id="PTHR43284:SF1">
    <property type="entry name" value="ASPARAGINE SYNTHETASE"/>
    <property type="match status" value="1"/>
</dbReference>
<sequence length="642" mass="72100">MRQIEGYRTEEASHMSGICGTAALDGRPIENGEIRRMVRALEGRGPDATNLWQNGSVAFGHTLLATTPEALGERLPLTHNETGCTITADVRLDNRDQLLDSLGLRLEHRAIGDAELLLYSYLTWGQDCPNYLLGDFAFAIWDQRKEQLFCARDHIGMRQLVYSHEPGRNFFFATEPTAIIENPRACRLVNEERLVDFFIGNGAVDLTSTFYHNVYRLPPAHSLVLTRAGLHVQRYWRLERKFELFLESDEAYVEKFLEVFEEAISCRLRGGPLVGAMLSGGIDSGAVVAVASRIRGKNGDGPLQTFSAVGDNPGECNETSNIMLSSQRKGVRSHFIHKSDLCQKRGRFVKRAESLSEPFDGSMTLLRAVYQKANDAGMKVVLDGAAGDLAFDPGNYLTDLIKKGKGSLAFREAVGQAKFWGASSLTTKLMARSLWHASMPASLKKARKRLLAKSRAQKSRNKSLIDPNLARRGNFELRLELLQDNIEIEGLLEFAARAKALTHPHLVLGRECYDRLAAGSAIEPRDPYADRRLLEFCMSLPADQLERDGWPKFLLRRAMKGLVSQDVAWGRGKAHLGWEFTEEFMSVCDFPYEDPRELIARLEGYIDVEHAKECLMGSGGAFNLEKQIYFRYLAAWLDTYKH</sequence>
<keyword evidence="5 8" id="KW-0067">ATP-binding</keyword>
<dbReference type="InterPro" id="IPR029055">
    <property type="entry name" value="Ntn_hydrolases_N"/>
</dbReference>
<reference evidence="10 11" key="1">
    <citation type="submission" date="2019-12" db="EMBL/GenBank/DDBJ databases">
        <authorList>
            <person name="Lee S.D."/>
        </authorList>
    </citation>
    <scope>NUCLEOTIDE SEQUENCE [LARGE SCALE GENOMIC DNA]</scope>
    <source>
        <strain evidence="10 11">GH3-10</strain>
    </source>
</reference>
<keyword evidence="11" id="KW-1185">Reference proteome</keyword>
<evidence type="ECO:0000256" key="6">
    <source>
        <dbReference type="ARBA" id="ARBA00022962"/>
    </source>
</evidence>
<feature type="binding site" evidence="8">
    <location>
        <position position="309"/>
    </location>
    <ligand>
        <name>ATP</name>
        <dbReference type="ChEBI" id="CHEBI:30616"/>
    </ligand>
</feature>
<dbReference type="InterPro" id="IPR006426">
    <property type="entry name" value="Asn_synth_AEB"/>
</dbReference>
<evidence type="ECO:0000256" key="5">
    <source>
        <dbReference type="ARBA" id="ARBA00022840"/>
    </source>
</evidence>
<dbReference type="EMBL" id="WUBR01000001">
    <property type="protein sequence ID" value="MWV26967.1"/>
    <property type="molecule type" value="Genomic_DNA"/>
</dbReference>
<evidence type="ECO:0000256" key="4">
    <source>
        <dbReference type="ARBA" id="ARBA00022741"/>
    </source>
</evidence>
<dbReference type="AlphaFoldDB" id="A0A844X9F0"/>
<comment type="similarity">
    <text evidence="2">Belongs to the asparagine synthetase family.</text>
</comment>
<evidence type="ECO:0000256" key="2">
    <source>
        <dbReference type="ARBA" id="ARBA00005752"/>
    </source>
</evidence>
<evidence type="ECO:0000256" key="1">
    <source>
        <dbReference type="ARBA" id="ARBA00005187"/>
    </source>
</evidence>
<dbReference type="PROSITE" id="PS51278">
    <property type="entry name" value="GATASE_TYPE_2"/>
    <property type="match status" value="1"/>
</dbReference>
<proteinExistence type="inferred from homology"/>
<dbReference type="Proteomes" id="UP000461409">
    <property type="component" value="Unassembled WGS sequence"/>
</dbReference>